<name>A0A0A8XYI4_ARUDO</name>
<accession>A0A0A8XYI4</accession>
<evidence type="ECO:0000313" key="1">
    <source>
        <dbReference type="EMBL" id="JAD17710.1"/>
    </source>
</evidence>
<dbReference type="AlphaFoldDB" id="A0A0A8XYI4"/>
<organism evidence="1">
    <name type="scientific">Arundo donax</name>
    <name type="common">Giant reed</name>
    <name type="synonym">Donax arundinaceus</name>
    <dbReference type="NCBI Taxonomy" id="35708"/>
    <lineage>
        <taxon>Eukaryota</taxon>
        <taxon>Viridiplantae</taxon>
        <taxon>Streptophyta</taxon>
        <taxon>Embryophyta</taxon>
        <taxon>Tracheophyta</taxon>
        <taxon>Spermatophyta</taxon>
        <taxon>Magnoliopsida</taxon>
        <taxon>Liliopsida</taxon>
        <taxon>Poales</taxon>
        <taxon>Poaceae</taxon>
        <taxon>PACMAD clade</taxon>
        <taxon>Arundinoideae</taxon>
        <taxon>Arundineae</taxon>
        <taxon>Arundo</taxon>
    </lineage>
</organism>
<sequence length="66" mass="7518">MPLLEQVVCPRPWSSGMNLSAGIRDRKRIPDPDEEGGEVEDFYDQLWLIPSQLPPSRVSPSKRKVI</sequence>
<reference evidence="1" key="2">
    <citation type="journal article" date="2015" name="Data Brief">
        <title>Shoot transcriptome of the giant reed, Arundo donax.</title>
        <authorList>
            <person name="Barrero R.A."/>
            <person name="Guerrero F.D."/>
            <person name="Moolhuijzen P."/>
            <person name="Goolsby J.A."/>
            <person name="Tidwell J."/>
            <person name="Bellgard S.E."/>
            <person name="Bellgard M.I."/>
        </authorList>
    </citation>
    <scope>NUCLEOTIDE SEQUENCE</scope>
    <source>
        <tissue evidence="1">Shoot tissue taken approximately 20 cm above the soil surface</tissue>
    </source>
</reference>
<proteinExistence type="predicted"/>
<protein>
    <submittedName>
        <fullName evidence="1">Uncharacterized protein</fullName>
    </submittedName>
</protein>
<dbReference type="EMBL" id="GBRH01280185">
    <property type="protein sequence ID" value="JAD17710.1"/>
    <property type="molecule type" value="Transcribed_RNA"/>
</dbReference>
<reference evidence="1" key="1">
    <citation type="submission" date="2014-09" db="EMBL/GenBank/DDBJ databases">
        <authorList>
            <person name="Magalhaes I.L.F."/>
            <person name="Oliveira U."/>
            <person name="Santos F.R."/>
            <person name="Vidigal T.H.D.A."/>
            <person name="Brescovit A.D."/>
            <person name="Santos A.J."/>
        </authorList>
    </citation>
    <scope>NUCLEOTIDE SEQUENCE</scope>
    <source>
        <tissue evidence="1">Shoot tissue taken approximately 20 cm above the soil surface</tissue>
    </source>
</reference>